<evidence type="ECO:0000256" key="2">
    <source>
        <dbReference type="SAM" id="MobiDB-lite"/>
    </source>
</evidence>
<organism evidence="4 5">
    <name type="scientific">Parachaetomium inaequale</name>
    <dbReference type="NCBI Taxonomy" id="2588326"/>
    <lineage>
        <taxon>Eukaryota</taxon>
        <taxon>Fungi</taxon>
        <taxon>Dikarya</taxon>
        <taxon>Ascomycota</taxon>
        <taxon>Pezizomycotina</taxon>
        <taxon>Sordariomycetes</taxon>
        <taxon>Sordariomycetidae</taxon>
        <taxon>Sordariales</taxon>
        <taxon>Chaetomiaceae</taxon>
        <taxon>Parachaetomium</taxon>
    </lineage>
</organism>
<dbReference type="PANTHER" id="PTHR31438:SF7">
    <property type="entry name" value="ACYLTRANSFERASE MBTK_IUCB-LIKE CONSERVED DOMAIN-CONTAINING PROTEIN"/>
    <property type="match status" value="1"/>
</dbReference>
<dbReference type="Proteomes" id="UP001303115">
    <property type="component" value="Unassembled WGS sequence"/>
</dbReference>
<dbReference type="Gene3D" id="3.40.630.30">
    <property type="match status" value="1"/>
</dbReference>
<dbReference type="AlphaFoldDB" id="A0AAN6PFK2"/>
<dbReference type="SUPFAM" id="SSF55729">
    <property type="entry name" value="Acyl-CoA N-acyltransferases (Nat)"/>
    <property type="match status" value="1"/>
</dbReference>
<feature type="region of interest" description="Disordered" evidence="2">
    <location>
        <begin position="185"/>
        <end position="228"/>
    </location>
</feature>
<dbReference type="Pfam" id="PF13523">
    <property type="entry name" value="Acetyltransf_8"/>
    <property type="match status" value="1"/>
</dbReference>
<accession>A0AAN6PFK2</accession>
<feature type="domain" description="Acyltransferase MbtK/IucB-like conserved" evidence="3">
    <location>
        <begin position="252"/>
        <end position="301"/>
    </location>
</feature>
<name>A0AAN6PFK2_9PEZI</name>
<comment type="caution">
    <text evidence="4">The sequence shown here is derived from an EMBL/GenBank/DDBJ whole genome shotgun (WGS) entry which is preliminary data.</text>
</comment>
<dbReference type="InterPro" id="IPR016181">
    <property type="entry name" value="Acyl_CoA_acyltransferase"/>
</dbReference>
<reference evidence="5" key="1">
    <citation type="journal article" date="2023" name="Mol. Phylogenet. Evol.">
        <title>Genome-scale phylogeny and comparative genomics of the fungal order Sordariales.</title>
        <authorList>
            <person name="Hensen N."/>
            <person name="Bonometti L."/>
            <person name="Westerberg I."/>
            <person name="Brannstrom I.O."/>
            <person name="Guillou S."/>
            <person name="Cros-Aarteil S."/>
            <person name="Calhoun S."/>
            <person name="Haridas S."/>
            <person name="Kuo A."/>
            <person name="Mondo S."/>
            <person name="Pangilinan J."/>
            <person name="Riley R."/>
            <person name="LaButti K."/>
            <person name="Andreopoulos B."/>
            <person name="Lipzen A."/>
            <person name="Chen C."/>
            <person name="Yan M."/>
            <person name="Daum C."/>
            <person name="Ng V."/>
            <person name="Clum A."/>
            <person name="Steindorff A."/>
            <person name="Ohm R.A."/>
            <person name="Martin F."/>
            <person name="Silar P."/>
            <person name="Natvig D.O."/>
            <person name="Lalanne C."/>
            <person name="Gautier V."/>
            <person name="Ament-Velasquez S.L."/>
            <person name="Kruys A."/>
            <person name="Hutchinson M.I."/>
            <person name="Powell A.J."/>
            <person name="Barry K."/>
            <person name="Miller A.N."/>
            <person name="Grigoriev I.V."/>
            <person name="Debuchy R."/>
            <person name="Gladieux P."/>
            <person name="Hiltunen Thoren M."/>
            <person name="Johannesson H."/>
        </authorList>
    </citation>
    <scope>NUCLEOTIDE SEQUENCE [LARGE SCALE GENOMIC DNA]</scope>
    <source>
        <strain evidence="5">CBS 284.82</strain>
    </source>
</reference>
<keyword evidence="5" id="KW-1185">Reference proteome</keyword>
<sequence length="441" mass="49196">MASPTKTPQRFANYAASAEPILKLPHPYQTAYVVTKTGDANSYQLTPRDPEPGHKPLPNPLHDAAVSFSEPQDLKSSDRPGDSNNTPWARARRNPAVTVSWTGSQPPTVGQLWLITYAVFTVRPGEEAFRLDAQGPGSAALSQRLKTLGLATDHPLSASSQNSTTELLISRSAFWQGAASPFGPRPAWAPEAQDPDLSSYPLPPPEYTMTAHPASTPALPSSWHPRRRAKPQPGSIIYSRYIPHLRETFSMVALDVADPSHAELFHAWQNDPRVSQGWDATGTRAQHDEYLRRAHADPHRLAVLARFDETFFAYFEVYWAKEDRIGAYYPAGDYDRGRHSLVGDVRFRGPHRVSAWWSSLMHYLFLDEPRTARVVGEPKYTNSSVLTYDLIHGFGLDKFIDLPDKRAALMRCSRERFFQLCPLDDNDKVMGGTGVGLVPKL</sequence>
<evidence type="ECO:0000259" key="3">
    <source>
        <dbReference type="SMART" id="SM01006"/>
    </source>
</evidence>
<gene>
    <name evidence="4" type="ORF">C8A01DRAFT_17826</name>
</gene>
<dbReference type="EMBL" id="MU854441">
    <property type="protein sequence ID" value="KAK4038054.1"/>
    <property type="molecule type" value="Genomic_DNA"/>
</dbReference>
<comment type="similarity">
    <text evidence="1">Belongs to the lysine N-acyltransferase MbtK family.</text>
</comment>
<dbReference type="SMART" id="SM01006">
    <property type="entry name" value="AlcB"/>
    <property type="match status" value="1"/>
</dbReference>
<evidence type="ECO:0000313" key="4">
    <source>
        <dbReference type="EMBL" id="KAK4038054.1"/>
    </source>
</evidence>
<dbReference type="InterPro" id="IPR019432">
    <property type="entry name" value="Acyltransferase_MbtK/IucB-like"/>
</dbReference>
<protein>
    <submittedName>
        <fullName evidence="4">Acyl-CoA N-acyltransferase</fullName>
    </submittedName>
</protein>
<dbReference type="PANTHER" id="PTHR31438">
    <property type="entry name" value="LYSINE N-ACYLTRANSFERASE C17G9.06C-RELATED"/>
    <property type="match status" value="1"/>
</dbReference>
<dbReference type="GO" id="GO:0019290">
    <property type="term" value="P:siderophore biosynthetic process"/>
    <property type="evidence" value="ECO:0007669"/>
    <property type="project" value="InterPro"/>
</dbReference>
<evidence type="ECO:0000313" key="5">
    <source>
        <dbReference type="Proteomes" id="UP001303115"/>
    </source>
</evidence>
<feature type="region of interest" description="Disordered" evidence="2">
    <location>
        <begin position="41"/>
        <end position="91"/>
    </location>
</feature>
<proteinExistence type="inferred from homology"/>
<dbReference type="GO" id="GO:0016410">
    <property type="term" value="F:N-acyltransferase activity"/>
    <property type="evidence" value="ECO:0007669"/>
    <property type="project" value="TreeGrafter"/>
</dbReference>
<evidence type="ECO:0000256" key="1">
    <source>
        <dbReference type="ARBA" id="ARBA00009893"/>
    </source>
</evidence>
<feature type="compositionally biased region" description="Basic and acidic residues" evidence="2">
    <location>
        <begin position="72"/>
        <end position="81"/>
    </location>
</feature>